<dbReference type="AlphaFoldDB" id="A0A1F6SVM3"/>
<dbReference type="InterPro" id="IPR014993">
    <property type="entry name" value="DUF1841"/>
</dbReference>
<evidence type="ECO:0008006" key="3">
    <source>
        <dbReference type="Google" id="ProtNLM"/>
    </source>
</evidence>
<accession>A0A1F6SVM3</accession>
<organism evidence="1 2">
    <name type="scientific">Candidatus Muproteobacteria bacterium RBG_16_64_10</name>
    <dbReference type="NCBI Taxonomy" id="1817757"/>
    <lineage>
        <taxon>Bacteria</taxon>
        <taxon>Pseudomonadati</taxon>
        <taxon>Pseudomonadota</taxon>
        <taxon>Candidatus Muproteobacteria</taxon>
    </lineage>
</organism>
<comment type="caution">
    <text evidence="1">The sequence shown here is derived from an EMBL/GenBank/DDBJ whole genome shotgun (WGS) entry which is preliminary data.</text>
</comment>
<dbReference type="Pfam" id="PF08897">
    <property type="entry name" value="DUF1841"/>
    <property type="match status" value="2"/>
</dbReference>
<reference evidence="1 2" key="1">
    <citation type="journal article" date="2016" name="Nat. Commun.">
        <title>Thousands of microbial genomes shed light on interconnected biogeochemical processes in an aquifer system.</title>
        <authorList>
            <person name="Anantharaman K."/>
            <person name="Brown C.T."/>
            <person name="Hug L.A."/>
            <person name="Sharon I."/>
            <person name="Castelle C.J."/>
            <person name="Probst A.J."/>
            <person name="Thomas B.C."/>
            <person name="Singh A."/>
            <person name="Wilkins M.J."/>
            <person name="Karaoz U."/>
            <person name="Brodie E.L."/>
            <person name="Williams K.H."/>
            <person name="Hubbard S.S."/>
            <person name="Banfield J.F."/>
        </authorList>
    </citation>
    <scope>NUCLEOTIDE SEQUENCE [LARGE SCALE GENOMIC DNA]</scope>
</reference>
<name>A0A1F6SVM3_9PROT</name>
<proteinExistence type="predicted"/>
<protein>
    <recommendedName>
        <fullName evidence="3">DUF1841 domain-containing protein</fullName>
    </recommendedName>
</protein>
<evidence type="ECO:0000313" key="2">
    <source>
        <dbReference type="Proteomes" id="UP000179334"/>
    </source>
</evidence>
<gene>
    <name evidence="1" type="ORF">A2V91_00590</name>
</gene>
<evidence type="ECO:0000313" key="1">
    <source>
        <dbReference type="EMBL" id="OGI37062.1"/>
    </source>
</evidence>
<sequence>MFFGQDRRQLREVFFRAWQRHRENLPLEGVEPLIVTVALRHPEYHPLLEAASRTSLSRGPRLDPIADDQARYEDRDYSPENGQTNPFLHLGMHIAIEEQLALDQPRGIRAQYQRLLTRLADEHAVQHHIMECLGEWLWRAGREDAPLSETVYLDCIARRAGNS</sequence>
<dbReference type="EMBL" id="MFSR01000106">
    <property type="protein sequence ID" value="OGI37062.1"/>
    <property type="molecule type" value="Genomic_DNA"/>
</dbReference>
<dbReference type="Proteomes" id="UP000179334">
    <property type="component" value="Unassembled WGS sequence"/>
</dbReference>